<evidence type="ECO:0000313" key="3">
    <source>
        <dbReference type="Proteomes" id="UP000193067"/>
    </source>
</evidence>
<dbReference type="EMBL" id="KZ084092">
    <property type="protein sequence ID" value="OSD05861.1"/>
    <property type="molecule type" value="Genomic_DNA"/>
</dbReference>
<reference evidence="2 3" key="1">
    <citation type="journal article" date="2015" name="Biotechnol. Biofuels">
        <title>Enhanced degradation of softwood versus hardwood by the white-rot fungus Pycnoporus coccineus.</title>
        <authorList>
            <person name="Couturier M."/>
            <person name="Navarro D."/>
            <person name="Chevret D."/>
            <person name="Henrissat B."/>
            <person name="Piumi F."/>
            <person name="Ruiz-Duenas F.J."/>
            <person name="Martinez A.T."/>
            <person name="Grigoriev I.V."/>
            <person name="Riley R."/>
            <person name="Lipzen A."/>
            <person name="Berrin J.G."/>
            <person name="Master E.R."/>
            <person name="Rosso M.N."/>
        </authorList>
    </citation>
    <scope>NUCLEOTIDE SEQUENCE [LARGE SCALE GENOMIC DNA]</scope>
    <source>
        <strain evidence="2 3">BRFM310</strain>
    </source>
</reference>
<dbReference type="Proteomes" id="UP000193067">
    <property type="component" value="Unassembled WGS sequence"/>
</dbReference>
<evidence type="ECO:0000256" key="1">
    <source>
        <dbReference type="SAM" id="MobiDB-lite"/>
    </source>
</evidence>
<organism evidence="2 3">
    <name type="scientific">Trametes coccinea (strain BRFM310)</name>
    <name type="common">Pycnoporus coccineus</name>
    <dbReference type="NCBI Taxonomy" id="1353009"/>
    <lineage>
        <taxon>Eukaryota</taxon>
        <taxon>Fungi</taxon>
        <taxon>Dikarya</taxon>
        <taxon>Basidiomycota</taxon>
        <taxon>Agaricomycotina</taxon>
        <taxon>Agaricomycetes</taxon>
        <taxon>Polyporales</taxon>
        <taxon>Polyporaceae</taxon>
        <taxon>Trametes</taxon>
    </lineage>
</organism>
<gene>
    <name evidence="2" type="ORF">PYCCODRAFT_1184334</name>
</gene>
<proteinExistence type="predicted"/>
<accession>A0A1Y2J083</accession>
<dbReference type="OrthoDB" id="10529905at2759"/>
<protein>
    <submittedName>
        <fullName evidence="2">Uncharacterized protein</fullName>
    </submittedName>
</protein>
<sequence>MEGRLHTLLAMSNGNSVGHGATDVEMEDGGDGEKGEELRLPAGWRKLSERDGWRPAPIGVYVSLNQKRRSAIEYSPAETSGIAEAERRERTWLEGNRRTTRMV</sequence>
<dbReference type="STRING" id="1353009.A0A1Y2J083"/>
<name>A0A1Y2J083_TRAC3</name>
<evidence type="ECO:0000313" key="2">
    <source>
        <dbReference type="EMBL" id="OSD05861.1"/>
    </source>
</evidence>
<keyword evidence="3" id="KW-1185">Reference proteome</keyword>
<feature type="region of interest" description="Disordered" evidence="1">
    <location>
        <begin position="11"/>
        <end position="37"/>
    </location>
</feature>
<dbReference type="AlphaFoldDB" id="A0A1Y2J083"/>